<dbReference type="Proteomes" id="UP001374579">
    <property type="component" value="Unassembled WGS sequence"/>
</dbReference>
<reference evidence="1 2" key="1">
    <citation type="submission" date="2024-02" db="EMBL/GenBank/DDBJ databases">
        <title>Chromosome-scale genome assembly of the rough periwinkle Littorina saxatilis.</title>
        <authorList>
            <person name="De Jode A."/>
            <person name="Faria R."/>
            <person name="Formenti G."/>
            <person name="Sims Y."/>
            <person name="Smith T.P."/>
            <person name="Tracey A."/>
            <person name="Wood J.M.D."/>
            <person name="Zagrodzka Z.B."/>
            <person name="Johannesson K."/>
            <person name="Butlin R.K."/>
            <person name="Leder E.H."/>
        </authorList>
    </citation>
    <scope>NUCLEOTIDE SEQUENCE [LARGE SCALE GENOMIC DNA]</scope>
    <source>
        <strain evidence="1">Snail1</strain>
        <tissue evidence="1">Muscle</tissue>
    </source>
</reference>
<dbReference type="AlphaFoldDB" id="A0AAN9GHL0"/>
<evidence type="ECO:0000313" key="1">
    <source>
        <dbReference type="EMBL" id="KAK7109188.1"/>
    </source>
</evidence>
<gene>
    <name evidence="1" type="ORF">V1264_013274</name>
</gene>
<evidence type="ECO:0000313" key="2">
    <source>
        <dbReference type="Proteomes" id="UP001374579"/>
    </source>
</evidence>
<accession>A0AAN9GHL0</accession>
<organism evidence="1 2">
    <name type="scientific">Littorina saxatilis</name>
    <dbReference type="NCBI Taxonomy" id="31220"/>
    <lineage>
        <taxon>Eukaryota</taxon>
        <taxon>Metazoa</taxon>
        <taxon>Spiralia</taxon>
        <taxon>Lophotrochozoa</taxon>
        <taxon>Mollusca</taxon>
        <taxon>Gastropoda</taxon>
        <taxon>Caenogastropoda</taxon>
        <taxon>Littorinimorpha</taxon>
        <taxon>Littorinoidea</taxon>
        <taxon>Littorinidae</taxon>
        <taxon>Littorina</taxon>
    </lineage>
</organism>
<protein>
    <submittedName>
        <fullName evidence="1">Uncharacterized protein</fullName>
    </submittedName>
</protein>
<name>A0AAN9GHL0_9CAEN</name>
<comment type="caution">
    <text evidence="1">The sequence shown here is derived from an EMBL/GenBank/DDBJ whole genome shotgun (WGS) entry which is preliminary data.</text>
</comment>
<keyword evidence="2" id="KW-1185">Reference proteome</keyword>
<dbReference type="EMBL" id="JBAMIC010000003">
    <property type="protein sequence ID" value="KAK7109188.1"/>
    <property type="molecule type" value="Genomic_DNA"/>
</dbReference>
<proteinExistence type="predicted"/>
<sequence>MARGKRKSYGCCFTKKENTTTERQQSFNNQEEDRMLTYSMKLLCGPTDMTFYVTSSISQIFLPWKQIWLAVEGRQFGSEMDVSACHSPRCH</sequence>